<reference evidence="1" key="2">
    <citation type="submission" date="2024-10" db="UniProtKB">
        <authorList>
            <consortium name="EnsemblProtists"/>
        </authorList>
    </citation>
    <scope>IDENTIFICATION</scope>
</reference>
<evidence type="ECO:0008006" key="3">
    <source>
        <dbReference type="Google" id="ProtNLM"/>
    </source>
</evidence>
<dbReference type="KEGG" id="ehx:EMIHUDRAFT_67955"/>
<dbReference type="SUPFAM" id="SSF141678">
    <property type="entry name" value="MAL13P1.257-like"/>
    <property type="match status" value="1"/>
</dbReference>
<dbReference type="KEGG" id="ehx:EMIHUDRAFT_69103"/>
<dbReference type="eggNOG" id="ENOG502SFSG">
    <property type="taxonomic scope" value="Eukaryota"/>
</dbReference>
<dbReference type="Pfam" id="PF05907">
    <property type="entry name" value="CXXC_Zn-b_euk"/>
    <property type="match status" value="1"/>
</dbReference>
<dbReference type="EnsemblProtists" id="EOD04711">
    <property type="protein sequence ID" value="EOD04711"/>
    <property type="gene ID" value="EMIHUDRAFT_69103"/>
</dbReference>
<dbReference type="GeneID" id="17250872"/>
<evidence type="ECO:0000313" key="1">
    <source>
        <dbReference type="EnsemblProtists" id="EOD04711"/>
    </source>
</evidence>
<dbReference type="RefSeq" id="XP_005761696.1">
    <property type="nucleotide sequence ID" value="XM_005761639.1"/>
</dbReference>
<dbReference type="InterPro" id="IPR008584">
    <property type="entry name" value="CXXC_Zn-binding_euk"/>
</dbReference>
<proteinExistence type="predicted"/>
<name>A0A0D3I0C6_EMIH1</name>
<organism evidence="1 2">
    <name type="scientific">Emiliania huxleyi (strain CCMP1516)</name>
    <dbReference type="NCBI Taxonomy" id="280463"/>
    <lineage>
        <taxon>Eukaryota</taxon>
        <taxon>Haptista</taxon>
        <taxon>Haptophyta</taxon>
        <taxon>Prymnesiophyceae</taxon>
        <taxon>Isochrysidales</taxon>
        <taxon>Noelaerhabdaceae</taxon>
        <taxon>Emiliania</taxon>
    </lineage>
</organism>
<reference evidence="2" key="1">
    <citation type="journal article" date="2013" name="Nature">
        <title>Pan genome of the phytoplankton Emiliania underpins its global distribution.</title>
        <authorList>
            <person name="Read B.A."/>
            <person name="Kegel J."/>
            <person name="Klute M.J."/>
            <person name="Kuo A."/>
            <person name="Lefebvre S.C."/>
            <person name="Maumus F."/>
            <person name="Mayer C."/>
            <person name="Miller J."/>
            <person name="Monier A."/>
            <person name="Salamov A."/>
            <person name="Young J."/>
            <person name="Aguilar M."/>
            <person name="Claverie J.M."/>
            <person name="Frickenhaus S."/>
            <person name="Gonzalez K."/>
            <person name="Herman E.K."/>
            <person name="Lin Y.C."/>
            <person name="Napier J."/>
            <person name="Ogata H."/>
            <person name="Sarno A.F."/>
            <person name="Shmutz J."/>
            <person name="Schroeder D."/>
            <person name="de Vargas C."/>
            <person name="Verret F."/>
            <person name="von Dassow P."/>
            <person name="Valentin K."/>
            <person name="Van de Peer Y."/>
            <person name="Wheeler G."/>
            <person name="Dacks J.B."/>
            <person name="Delwiche C.F."/>
            <person name="Dyhrman S.T."/>
            <person name="Glockner G."/>
            <person name="John U."/>
            <person name="Richards T."/>
            <person name="Worden A.Z."/>
            <person name="Zhang X."/>
            <person name="Grigoriev I.V."/>
            <person name="Allen A.E."/>
            <person name="Bidle K."/>
            <person name="Borodovsky M."/>
            <person name="Bowler C."/>
            <person name="Brownlee C."/>
            <person name="Cock J.M."/>
            <person name="Elias M."/>
            <person name="Gladyshev V.N."/>
            <person name="Groth M."/>
            <person name="Guda C."/>
            <person name="Hadaegh A."/>
            <person name="Iglesias-Rodriguez M.D."/>
            <person name="Jenkins J."/>
            <person name="Jones B.M."/>
            <person name="Lawson T."/>
            <person name="Leese F."/>
            <person name="Lindquist E."/>
            <person name="Lobanov A."/>
            <person name="Lomsadze A."/>
            <person name="Malik S.B."/>
            <person name="Marsh M.E."/>
            <person name="Mackinder L."/>
            <person name="Mock T."/>
            <person name="Mueller-Roeber B."/>
            <person name="Pagarete A."/>
            <person name="Parker M."/>
            <person name="Probert I."/>
            <person name="Quesneville H."/>
            <person name="Raines C."/>
            <person name="Rensing S.A."/>
            <person name="Riano-Pachon D.M."/>
            <person name="Richier S."/>
            <person name="Rokitta S."/>
            <person name="Shiraiwa Y."/>
            <person name="Soanes D.M."/>
            <person name="van der Giezen M."/>
            <person name="Wahlund T.M."/>
            <person name="Williams B."/>
            <person name="Wilson W."/>
            <person name="Wolfe G."/>
            <person name="Wurch L.L."/>
        </authorList>
    </citation>
    <scope>NUCLEOTIDE SEQUENCE</scope>
</reference>
<dbReference type="AlphaFoldDB" id="A0A0D3I0C6"/>
<evidence type="ECO:0000313" key="2">
    <source>
        <dbReference type="Proteomes" id="UP000013827"/>
    </source>
</evidence>
<dbReference type="HOGENOM" id="CLU_114688_3_0_1"/>
<dbReference type="RefSeq" id="XP_005757140.1">
    <property type="nucleotide sequence ID" value="XM_005757083.1"/>
</dbReference>
<dbReference type="EnsemblProtists" id="EOD09267">
    <property type="protein sequence ID" value="EOD09267"/>
    <property type="gene ID" value="EMIHUDRAFT_67955"/>
</dbReference>
<dbReference type="Proteomes" id="UP000013827">
    <property type="component" value="Unassembled WGS sequence"/>
</dbReference>
<dbReference type="PaxDb" id="2903-EOD04711"/>
<dbReference type="GeneID" id="17255363"/>
<keyword evidence="2" id="KW-1185">Reference proteome</keyword>
<accession>A0A0D3I0C6</accession>
<protein>
    <recommendedName>
        <fullName evidence="3">Inositol-pentakisphosphate 2-kinase</fullName>
    </recommendedName>
</protein>
<sequence length="126" mass="13908">MPTFVLWVKAELEGVKSLSFPFPSTTWTFDVQQAAGSETREGVVMDPEEARRTATAGDGVANFALKFPGDKRQSYVKFLAPGEKHKELEKHKLRAQTADDGDLVPVLAMECRGLEPIKWHPTGAHA</sequence>